<sequence length="80" mass="9407">MSAKKTKKENNQLIVRIDKQERAEFVGLWEELDTSAAREVRRFIREFITELMSNSKFKLKPKIPMAKATAKALKKEIKNR</sequence>
<evidence type="ECO:0000313" key="1">
    <source>
        <dbReference type="EMBL" id="GAC31875.1"/>
    </source>
</evidence>
<reference evidence="2" key="1">
    <citation type="journal article" date="2014" name="Environ. Microbiol.">
        <title>Comparative genomics of the marine bacterial genus Glaciecola reveals the high degree of genomic diversity and genomic characteristic for cold adaptation.</title>
        <authorList>
            <person name="Qin Q.L."/>
            <person name="Xie B.B."/>
            <person name="Yu Y."/>
            <person name="Shu Y.L."/>
            <person name="Rong J.C."/>
            <person name="Zhang Y.J."/>
            <person name="Zhao D.L."/>
            <person name="Chen X.L."/>
            <person name="Zhang X.Y."/>
            <person name="Chen B."/>
            <person name="Zhou B.C."/>
            <person name="Zhang Y.Z."/>
        </authorList>
    </citation>
    <scope>NUCLEOTIDE SEQUENCE [LARGE SCALE GENOMIC DNA]</scope>
    <source>
        <strain evidence="2">LMG 21857</strain>
    </source>
</reference>
<proteinExistence type="predicted"/>
<accession>K7A8Y4</accession>
<dbReference type="AlphaFoldDB" id="K7A8Y4"/>
<comment type="caution">
    <text evidence="1">The sequence shown here is derived from an EMBL/GenBank/DDBJ whole genome shotgun (WGS) entry which is preliminary data.</text>
</comment>
<dbReference type="Proteomes" id="UP000006322">
    <property type="component" value="Unassembled WGS sequence"/>
</dbReference>
<gene>
    <name evidence="1" type="ORF">GPLA_0959</name>
</gene>
<dbReference type="EMBL" id="BAER01000024">
    <property type="protein sequence ID" value="GAC31875.1"/>
    <property type="molecule type" value="Genomic_DNA"/>
</dbReference>
<name>K7A8Y4_9ALTE</name>
<dbReference type="RefSeq" id="WP_007103679.1">
    <property type="nucleotide sequence ID" value="NZ_BAER01000024.1"/>
</dbReference>
<evidence type="ECO:0000313" key="2">
    <source>
        <dbReference type="Proteomes" id="UP000006322"/>
    </source>
</evidence>
<organism evidence="1 2">
    <name type="scientific">Paraglaciecola polaris LMG 21857</name>
    <dbReference type="NCBI Taxonomy" id="1129793"/>
    <lineage>
        <taxon>Bacteria</taxon>
        <taxon>Pseudomonadati</taxon>
        <taxon>Pseudomonadota</taxon>
        <taxon>Gammaproteobacteria</taxon>
        <taxon>Alteromonadales</taxon>
        <taxon>Alteromonadaceae</taxon>
        <taxon>Paraglaciecola</taxon>
    </lineage>
</organism>
<keyword evidence="2" id="KW-1185">Reference proteome</keyword>
<protein>
    <submittedName>
        <fullName evidence="1">Uncharacterized protein</fullName>
    </submittedName>
</protein>